<dbReference type="Gene3D" id="3.90.1150.10">
    <property type="entry name" value="Aspartate Aminotransferase, domain 1"/>
    <property type="match status" value="1"/>
</dbReference>
<dbReference type="InterPro" id="IPR000653">
    <property type="entry name" value="DegT/StrS_aminotransferase"/>
</dbReference>
<protein>
    <submittedName>
        <fullName evidence="6">Perosamine synthetase</fullName>
    </submittedName>
</protein>
<dbReference type="InterPro" id="IPR015424">
    <property type="entry name" value="PyrdxlP-dep_Trfase"/>
</dbReference>
<accession>A0A3D3R553</accession>
<dbReference type="EMBL" id="DQAY01000045">
    <property type="protein sequence ID" value="HCO22750.1"/>
    <property type="molecule type" value="Genomic_DNA"/>
</dbReference>
<feature type="modified residue" description="N6-(pyridoxal phosphate)lysine" evidence="4">
    <location>
        <position position="201"/>
    </location>
</feature>
<dbReference type="PANTHER" id="PTHR30244:SF36">
    <property type="entry name" value="3-OXO-GLUCOSE-6-PHOSPHATE:GLUTAMATE AMINOTRANSFERASE"/>
    <property type="match status" value="1"/>
</dbReference>
<proteinExistence type="inferred from homology"/>
<evidence type="ECO:0000256" key="2">
    <source>
        <dbReference type="ARBA" id="ARBA00037999"/>
    </source>
</evidence>
<evidence type="ECO:0000256" key="3">
    <source>
        <dbReference type="PIRSR" id="PIRSR000390-1"/>
    </source>
</evidence>
<dbReference type="InterPro" id="IPR015422">
    <property type="entry name" value="PyrdxlP-dep_Trfase_small"/>
</dbReference>
<sequence>MNSLLSEKPAILGGVPAFPEGPPEWPFPDLAINQVLQQAQQTGDWGRYHGPCSGQLQNKLADLHQAEQAILCSSGTAAVELALRGLGIGPGDEVILAAYDFEGNFKNIATVGATPVLVDVAADNFNLDLDLLEQAITESTKGILVSHLHGGLVSMQRLTSIAKQYEIPVIEDACQVPGARIEDQIAGSWGEIGILSFGGSKLLTAGRGGAVLTRSPQIAQRIRLYSHRGNEAYPLTELQAGLLLPQLEMLETRNQIRQKHVDTLLTQLGNDSGLIAFKNQQLSSQTVSTPGYYKLGFLYQPAAFSGLSRDLFCQSMRAEGIAVYPGFRALHAIHSRRRYRKTGELNVATECDHNLIVLHHPVLLTSEANMATIAAAVFRIAEFAEEILNSADSGQA</sequence>
<organism evidence="6 7">
    <name type="scientific">Gimesia maris</name>
    <dbReference type="NCBI Taxonomy" id="122"/>
    <lineage>
        <taxon>Bacteria</taxon>
        <taxon>Pseudomonadati</taxon>
        <taxon>Planctomycetota</taxon>
        <taxon>Planctomycetia</taxon>
        <taxon>Planctomycetales</taxon>
        <taxon>Planctomycetaceae</taxon>
        <taxon>Gimesia</taxon>
    </lineage>
</organism>
<dbReference type="Gene3D" id="3.40.640.10">
    <property type="entry name" value="Type I PLP-dependent aspartate aminotransferase-like (Major domain)"/>
    <property type="match status" value="1"/>
</dbReference>
<dbReference type="InterPro" id="IPR015421">
    <property type="entry name" value="PyrdxlP-dep_Trfase_major"/>
</dbReference>
<dbReference type="SUPFAM" id="SSF53383">
    <property type="entry name" value="PLP-dependent transferases"/>
    <property type="match status" value="1"/>
</dbReference>
<dbReference type="Proteomes" id="UP000263642">
    <property type="component" value="Unassembled WGS sequence"/>
</dbReference>
<dbReference type="GO" id="GO:0030170">
    <property type="term" value="F:pyridoxal phosphate binding"/>
    <property type="evidence" value="ECO:0007669"/>
    <property type="project" value="TreeGrafter"/>
</dbReference>
<evidence type="ECO:0000256" key="4">
    <source>
        <dbReference type="PIRSR" id="PIRSR000390-2"/>
    </source>
</evidence>
<keyword evidence="1 4" id="KW-0663">Pyridoxal phosphate</keyword>
<name>A0A3D3R553_9PLAN</name>
<dbReference type="AlphaFoldDB" id="A0A3D3R553"/>
<evidence type="ECO:0000313" key="7">
    <source>
        <dbReference type="Proteomes" id="UP000263642"/>
    </source>
</evidence>
<comment type="similarity">
    <text evidence="2 5">Belongs to the DegT/DnrJ/EryC1 family.</text>
</comment>
<dbReference type="GO" id="GO:0008483">
    <property type="term" value="F:transaminase activity"/>
    <property type="evidence" value="ECO:0007669"/>
    <property type="project" value="TreeGrafter"/>
</dbReference>
<reference evidence="6 7" key="1">
    <citation type="journal article" date="2018" name="Nat. Biotechnol.">
        <title>A standardized bacterial taxonomy based on genome phylogeny substantially revises the tree of life.</title>
        <authorList>
            <person name="Parks D.H."/>
            <person name="Chuvochina M."/>
            <person name="Waite D.W."/>
            <person name="Rinke C."/>
            <person name="Skarshewski A."/>
            <person name="Chaumeil P.A."/>
            <person name="Hugenholtz P."/>
        </authorList>
    </citation>
    <scope>NUCLEOTIDE SEQUENCE [LARGE SCALE GENOMIC DNA]</scope>
    <source>
        <strain evidence="6">UBA9375</strain>
    </source>
</reference>
<evidence type="ECO:0000313" key="6">
    <source>
        <dbReference type="EMBL" id="HCO22750.1"/>
    </source>
</evidence>
<evidence type="ECO:0000256" key="1">
    <source>
        <dbReference type="ARBA" id="ARBA00022898"/>
    </source>
</evidence>
<dbReference type="PIRSF" id="PIRSF000390">
    <property type="entry name" value="PLP_StrS"/>
    <property type="match status" value="1"/>
</dbReference>
<comment type="caution">
    <text evidence="6">The sequence shown here is derived from an EMBL/GenBank/DDBJ whole genome shotgun (WGS) entry which is preliminary data.</text>
</comment>
<dbReference type="PANTHER" id="PTHR30244">
    <property type="entry name" value="TRANSAMINASE"/>
    <property type="match status" value="1"/>
</dbReference>
<dbReference type="GO" id="GO:0000271">
    <property type="term" value="P:polysaccharide biosynthetic process"/>
    <property type="evidence" value="ECO:0007669"/>
    <property type="project" value="TreeGrafter"/>
</dbReference>
<gene>
    <name evidence="6" type="ORF">DIT97_06700</name>
</gene>
<dbReference type="Pfam" id="PF01041">
    <property type="entry name" value="DegT_DnrJ_EryC1"/>
    <property type="match status" value="1"/>
</dbReference>
<feature type="active site" description="Proton acceptor" evidence="3">
    <location>
        <position position="201"/>
    </location>
</feature>
<evidence type="ECO:0000256" key="5">
    <source>
        <dbReference type="RuleBase" id="RU004508"/>
    </source>
</evidence>